<evidence type="ECO:0000256" key="7">
    <source>
        <dbReference type="ARBA" id="ARBA00033711"/>
    </source>
</evidence>
<dbReference type="GO" id="GO:0050532">
    <property type="term" value="F:2-phosphosulfolactate phosphatase activity"/>
    <property type="evidence" value="ECO:0007669"/>
    <property type="project" value="UniProtKB-UniRule"/>
</dbReference>
<dbReference type="SUPFAM" id="SSF142823">
    <property type="entry name" value="ComB-like"/>
    <property type="match status" value="1"/>
</dbReference>
<comment type="caution">
    <text evidence="9">The sequence shown here is derived from an EMBL/GenBank/DDBJ whole genome shotgun (WGS) entry which is preliminary data.</text>
</comment>
<organism evidence="9 10">
    <name type="scientific">Fusobacterium equinum</name>
    <dbReference type="NCBI Taxonomy" id="134605"/>
    <lineage>
        <taxon>Bacteria</taxon>
        <taxon>Fusobacteriati</taxon>
        <taxon>Fusobacteriota</taxon>
        <taxon>Fusobacteriia</taxon>
        <taxon>Fusobacteriales</taxon>
        <taxon>Fusobacteriaceae</taxon>
        <taxon>Fusobacterium</taxon>
    </lineage>
</organism>
<evidence type="ECO:0000256" key="6">
    <source>
        <dbReference type="ARBA" id="ARBA00022842"/>
    </source>
</evidence>
<dbReference type="GO" id="GO:0000287">
    <property type="term" value="F:magnesium ion binding"/>
    <property type="evidence" value="ECO:0007669"/>
    <property type="project" value="UniProtKB-UniRule"/>
</dbReference>
<dbReference type="Gene3D" id="3.90.1560.10">
    <property type="entry name" value="ComB-like"/>
    <property type="match status" value="1"/>
</dbReference>
<dbReference type="HAMAP" id="MF_00490">
    <property type="entry name" value="ComB"/>
    <property type="match status" value="1"/>
</dbReference>
<dbReference type="InterPro" id="IPR036702">
    <property type="entry name" value="ComB-like_sf"/>
</dbReference>
<comment type="catalytic activity">
    <reaction evidence="7 8">
        <text>(2R)-O-phospho-3-sulfolactate + H2O = (2R)-3-sulfolactate + phosphate</text>
        <dbReference type="Rhea" id="RHEA:23416"/>
        <dbReference type="ChEBI" id="CHEBI:15377"/>
        <dbReference type="ChEBI" id="CHEBI:15597"/>
        <dbReference type="ChEBI" id="CHEBI:43474"/>
        <dbReference type="ChEBI" id="CHEBI:58738"/>
        <dbReference type="EC" id="3.1.3.71"/>
    </reaction>
</comment>
<sequence>MKIDVFLTAEEVKQKEISNSNVIVIDVLRATSVMVTAIAHGVSKIYPYESIEEVREASLTSSFCILCGERKGLKIEGFDYGNSPLEYQTEKIKNREMFMTTTNGTRALSNIKGKNNKIWIASFLNISTVLSFLEKEEKDCIIVCAGTENHFSLDDALCAGMLVEKLENYEKTDIALALEQIAKTSINVKESLKNTKHYRYLKSIGLEKDLEFCCHLNTYPLLLEYKRETNSIFAVTK</sequence>
<comment type="cofactor">
    <cofactor evidence="1 8">
        <name>Mg(2+)</name>
        <dbReference type="ChEBI" id="CHEBI:18420"/>
    </cofactor>
</comment>
<dbReference type="Proteomes" id="UP000070617">
    <property type="component" value="Unassembled WGS sequence"/>
</dbReference>
<proteinExistence type="inferred from homology"/>
<evidence type="ECO:0000256" key="1">
    <source>
        <dbReference type="ARBA" id="ARBA00001946"/>
    </source>
</evidence>
<dbReference type="FunFam" id="3.90.1560.10:FF:000001">
    <property type="entry name" value="Probable 2-phosphosulfolactate phosphatase"/>
    <property type="match status" value="1"/>
</dbReference>
<dbReference type="RefSeq" id="WP_060793455.1">
    <property type="nucleotide sequence ID" value="NZ_KQ956517.1"/>
</dbReference>
<evidence type="ECO:0000256" key="5">
    <source>
        <dbReference type="ARBA" id="ARBA00022801"/>
    </source>
</evidence>
<keyword evidence="5 8" id="KW-0378">Hydrolase</keyword>
<dbReference type="STRING" id="134605.HMPREF3206_00511"/>
<evidence type="ECO:0000313" key="10">
    <source>
        <dbReference type="Proteomes" id="UP000070617"/>
    </source>
</evidence>
<dbReference type="PANTHER" id="PTHR37311">
    <property type="entry name" value="2-PHOSPHOSULFOLACTATE PHOSPHATASE-RELATED"/>
    <property type="match status" value="1"/>
</dbReference>
<evidence type="ECO:0000256" key="3">
    <source>
        <dbReference type="ARBA" id="ARBA00012953"/>
    </source>
</evidence>
<evidence type="ECO:0000313" key="9">
    <source>
        <dbReference type="EMBL" id="KXA16160.1"/>
    </source>
</evidence>
<evidence type="ECO:0000256" key="8">
    <source>
        <dbReference type="HAMAP-Rule" id="MF_00490"/>
    </source>
</evidence>
<keyword evidence="10" id="KW-1185">Reference proteome</keyword>
<protein>
    <recommendedName>
        <fullName evidence="4 8">Probable 2-phosphosulfolactate phosphatase</fullName>
        <ecNumber evidence="3 8">3.1.3.71</ecNumber>
    </recommendedName>
</protein>
<dbReference type="AlphaFoldDB" id="A0A133NIP6"/>
<name>A0A133NIP6_9FUSO</name>
<dbReference type="Pfam" id="PF04029">
    <property type="entry name" value="2-ph_phosp"/>
    <property type="match status" value="1"/>
</dbReference>
<dbReference type="InterPro" id="IPR005238">
    <property type="entry name" value="ComB-like"/>
</dbReference>
<dbReference type="EC" id="3.1.3.71" evidence="3 8"/>
<dbReference type="PATRIC" id="fig|134605.3.peg.514"/>
<dbReference type="GO" id="GO:0050545">
    <property type="term" value="F:sulfopyruvate decarboxylase activity"/>
    <property type="evidence" value="ECO:0007669"/>
    <property type="project" value="TreeGrafter"/>
</dbReference>
<comment type="similarity">
    <text evidence="2 8">Belongs to the ComB family.</text>
</comment>
<reference evidence="10" key="1">
    <citation type="submission" date="2016-01" db="EMBL/GenBank/DDBJ databases">
        <authorList>
            <person name="Mitreva M."/>
            <person name="Pepin K.H."/>
            <person name="Mihindukulasuriya K.A."/>
            <person name="Fulton R."/>
            <person name="Fronick C."/>
            <person name="O'Laughlin M."/>
            <person name="Miner T."/>
            <person name="Herter B."/>
            <person name="Rosa B.A."/>
            <person name="Cordes M."/>
            <person name="Tomlinson C."/>
            <person name="Wollam A."/>
            <person name="Palsikar V.B."/>
            <person name="Mardis E.R."/>
            <person name="Wilson R.K."/>
        </authorList>
    </citation>
    <scope>NUCLEOTIDE SEQUENCE [LARGE SCALE GENOMIC DNA]</scope>
    <source>
        <strain evidence="10">CMW8396</strain>
    </source>
</reference>
<gene>
    <name evidence="8" type="primary">comB</name>
    <name evidence="9" type="ORF">HMPREF3206_00511</name>
</gene>
<evidence type="ECO:0000256" key="2">
    <source>
        <dbReference type="ARBA" id="ARBA00009997"/>
    </source>
</evidence>
<dbReference type="EMBL" id="LRPX01000021">
    <property type="protein sequence ID" value="KXA16160.1"/>
    <property type="molecule type" value="Genomic_DNA"/>
</dbReference>
<evidence type="ECO:0000256" key="4">
    <source>
        <dbReference type="ARBA" id="ARBA00021948"/>
    </source>
</evidence>
<keyword evidence="6 8" id="KW-0460">Magnesium</keyword>
<dbReference type="PANTHER" id="PTHR37311:SF1">
    <property type="entry name" value="2-PHOSPHOSULFOLACTATE PHOSPHATASE-RELATED"/>
    <property type="match status" value="1"/>
</dbReference>
<accession>A0A133NIP6</accession>